<name>A0A1G5SG33_9PROT</name>
<protein>
    <recommendedName>
        <fullName evidence="1">DUF2007 domain-containing protein</fullName>
    </recommendedName>
</protein>
<feature type="domain" description="DUF2007" evidence="1">
    <location>
        <begin position="1"/>
        <end position="68"/>
    </location>
</feature>
<accession>A0A1G5SG33</accession>
<dbReference type="AlphaFoldDB" id="A0A1G5SG33"/>
<dbReference type="RefSeq" id="WP_090286895.1">
    <property type="nucleotide sequence ID" value="NZ_FMWO01000056.1"/>
</dbReference>
<proteinExistence type="predicted"/>
<sequence length="108" mass="12458">MKKIYTANDLIEAHIVLDLLENAYIPARLFNVYAQGGAGEIPFTQTYPEVWVIRDLDFERGQKLITAYEQTPVETATCICPNCHEENPYHFQLCWQCNHGLEVVKENL</sequence>
<dbReference type="OrthoDB" id="9814654at2"/>
<evidence type="ECO:0000259" key="1">
    <source>
        <dbReference type="Pfam" id="PF09413"/>
    </source>
</evidence>
<reference evidence="2 3" key="1">
    <citation type="submission" date="2016-10" db="EMBL/GenBank/DDBJ databases">
        <authorList>
            <person name="de Groot N.N."/>
        </authorList>
    </citation>
    <scope>NUCLEOTIDE SEQUENCE [LARGE SCALE GENOMIC DNA]</scope>
    <source>
        <strain evidence="2">1</strain>
    </source>
</reference>
<dbReference type="STRING" id="51642.NSMM_480090"/>
<dbReference type="EMBL" id="FMWO01000056">
    <property type="protein sequence ID" value="SCZ86088.1"/>
    <property type="molecule type" value="Genomic_DNA"/>
</dbReference>
<dbReference type="Proteomes" id="UP000198729">
    <property type="component" value="Unassembled WGS sequence"/>
</dbReference>
<evidence type="ECO:0000313" key="2">
    <source>
        <dbReference type="EMBL" id="SCZ86088.1"/>
    </source>
</evidence>
<evidence type="ECO:0000313" key="3">
    <source>
        <dbReference type="Proteomes" id="UP000198729"/>
    </source>
</evidence>
<keyword evidence="3" id="KW-1185">Reference proteome</keyword>
<dbReference type="Pfam" id="PF09413">
    <property type="entry name" value="DUF2007"/>
    <property type="match status" value="1"/>
</dbReference>
<organism evidence="2 3">
    <name type="scientific">Nitrosomonas mobilis</name>
    <dbReference type="NCBI Taxonomy" id="51642"/>
    <lineage>
        <taxon>Bacteria</taxon>
        <taxon>Pseudomonadati</taxon>
        <taxon>Pseudomonadota</taxon>
        <taxon>Betaproteobacteria</taxon>
        <taxon>Nitrosomonadales</taxon>
        <taxon>Nitrosomonadaceae</taxon>
        <taxon>Nitrosomonas</taxon>
    </lineage>
</organism>
<dbReference type="InterPro" id="IPR018551">
    <property type="entry name" value="DUF2007"/>
</dbReference>
<gene>
    <name evidence="2" type="ORF">NSMM_480090</name>
</gene>